<dbReference type="GO" id="GO:0003700">
    <property type="term" value="F:DNA-binding transcription factor activity"/>
    <property type="evidence" value="ECO:0007669"/>
    <property type="project" value="TreeGrafter"/>
</dbReference>
<reference evidence="7" key="1">
    <citation type="submission" date="2020-02" db="EMBL/GenBank/DDBJ databases">
        <authorList>
            <person name="Meier V. D."/>
        </authorList>
    </citation>
    <scope>NUCLEOTIDE SEQUENCE</scope>
    <source>
        <strain evidence="7">AVDCRST_MAG28</strain>
    </source>
</reference>
<dbReference type="PROSITE" id="PS50977">
    <property type="entry name" value="HTH_TETR_2"/>
    <property type="match status" value="1"/>
</dbReference>
<dbReference type="Gene3D" id="1.10.10.60">
    <property type="entry name" value="Homeodomain-like"/>
    <property type="match status" value="1"/>
</dbReference>
<dbReference type="InterPro" id="IPR036271">
    <property type="entry name" value="Tet_transcr_reg_TetR-rel_C_sf"/>
</dbReference>
<dbReference type="SUPFAM" id="SSF46689">
    <property type="entry name" value="Homeodomain-like"/>
    <property type="match status" value="1"/>
</dbReference>
<dbReference type="PRINTS" id="PR00400">
    <property type="entry name" value="TETREPRESSOR"/>
</dbReference>
<dbReference type="PANTHER" id="PTHR30055">
    <property type="entry name" value="HTH-TYPE TRANSCRIPTIONAL REGULATOR RUTR"/>
    <property type="match status" value="1"/>
</dbReference>
<sequence>MAEGSGARTRGRGHPVIDRQGVVGAALGLLDEVGVDGLTMRRLAARVGVKAASLYWHVRDKEELLGLLADEICAGVREPSPDLPWPKKLETLVRENRRVLLRHRDAARILAGTVPSGPNRLRLAETMLGTLLGAGFSRRDAVRAAFLLTDYATHFVAEESRFADAGEPHNSSKSGDLAQVRRQFEALPKEEYPIAVALAGHLTDPDDAEGRFEFGLEALLDGLEKKLASRGLSGERSG</sequence>
<name>A0A6J4QNH1_9ACTN</name>
<dbReference type="InterPro" id="IPR004111">
    <property type="entry name" value="Repressor_TetR_C"/>
</dbReference>
<dbReference type="GO" id="GO:0045892">
    <property type="term" value="P:negative regulation of DNA-templated transcription"/>
    <property type="evidence" value="ECO:0007669"/>
    <property type="project" value="InterPro"/>
</dbReference>
<evidence type="ECO:0000256" key="5">
    <source>
        <dbReference type="PROSITE-ProRule" id="PRU00335"/>
    </source>
</evidence>
<dbReference type="GO" id="GO:0000976">
    <property type="term" value="F:transcription cis-regulatory region binding"/>
    <property type="evidence" value="ECO:0007669"/>
    <property type="project" value="TreeGrafter"/>
</dbReference>
<evidence type="ECO:0000256" key="2">
    <source>
        <dbReference type="ARBA" id="ARBA00023015"/>
    </source>
</evidence>
<feature type="domain" description="HTH tetR-type" evidence="6">
    <location>
        <begin position="16"/>
        <end position="76"/>
    </location>
</feature>
<dbReference type="Pfam" id="PF00440">
    <property type="entry name" value="TetR_N"/>
    <property type="match status" value="1"/>
</dbReference>
<proteinExistence type="predicted"/>
<evidence type="ECO:0000313" key="7">
    <source>
        <dbReference type="EMBL" id="CAA9448849.1"/>
    </source>
</evidence>
<dbReference type="GO" id="GO:0046677">
    <property type="term" value="P:response to antibiotic"/>
    <property type="evidence" value="ECO:0007669"/>
    <property type="project" value="InterPro"/>
</dbReference>
<dbReference type="InterPro" id="IPR009057">
    <property type="entry name" value="Homeodomain-like_sf"/>
</dbReference>
<evidence type="ECO:0000256" key="3">
    <source>
        <dbReference type="ARBA" id="ARBA00023125"/>
    </source>
</evidence>
<evidence type="ECO:0000256" key="4">
    <source>
        <dbReference type="ARBA" id="ARBA00023163"/>
    </source>
</evidence>
<keyword evidence="4" id="KW-0804">Transcription</keyword>
<evidence type="ECO:0000256" key="1">
    <source>
        <dbReference type="ARBA" id="ARBA00022491"/>
    </source>
</evidence>
<dbReference type="InterPro" id="IPR001647">
    <property type="entry name" value="HTH_TetR"/>
</dbReference>
<dbReference type="PRINTS" id="PR00455">
    <property type="entry name" value="HTHTETR"/>
</dbReference>
<dbReference type="PANTHER" id="PTHR30055:SF151">
    <property type="entry name" value="TRANSCRIPTIONAL REGULATORY PROTEIN"/>
    <property type="match status" value="1"/>
</dbReference>
<dbReference type="InterPro" id="IPR050109">
    <property type="entry name" value="HTH-type_TetR-like_transc_reg"/>
</dbReference>
<keyword evidence="1" id="KW-0678">Repressor</keyword>
<keyword evidence="3 5" id="KW-0238">DNA-binding</keyword>
<dbReference type="InterPro" id="IPR003012">
    <property type="entry name" value="Tet_transcr_reg_TetR"/>
</dbReference>
<dbReference type="AlphaFoldDB" id="A0A6J4QNH1"/>
<dbReference type="Pfam" id="PF02909">
    <property type="entry name" value="TetR_C_1"/>
    <property type="match status" value="1"/>
</dbReference>
<dbReference type="EMBL" id="CADCVE010000025">
    <property type="protein sequence ID" value="CAA9448849.1"/>
    <property type="molecule type" value="Genomic_DNA"/>
</dbReference>
<accession>A0A6J4QNH1</accession>
<organism evidence="7">
    <name type="scientific">uncultured Rubrobacteraceae bacterium</name>
    <dbReference type="NCBI Taxonomy" id="349277"/>
    <lineage>
        <taxon>Bacteria</taxon>
        <taxon>Bacillati</taxon>
        <taxon>Actinomycetota</taxon>
        <taxon>Rubrobacteria</taxon>
        <taxon>Rubrobacterales</taxon>
        <taxon>Rubrobacteraceae</taxon>
        <taxon>environmental samples</taxon>
    </lineage>
</organism>
<evidence type="ECO:0000259" key="6">
    <source>
        <dbReference type="PROSITE" id="PS50977"/>
    </source>
</evidence>
<feature type="DNA-binding region" description="H-T-H motif" evidence="5">
    <location>
        <begin position="39"/>
        <end position="58"/>
    </location>
</feature>
<dbReference type="SUPFAM" id="SSF48498">
    <property type="entry name" value="Tetracyclin repressor-like, C-terminal domain"/>
    <property type="match status" value="1"/>
</dbReference>
<gene>
    <name evidence="7" type="ORF">AVDCRST_MAG28-1154</name>
</gene>
<keyword evidence="2" id="KW-0805">Transcription regulation</keyword>
<protein>
    <submittedName>
        <fullName evidence="7">Transcriptional regulator, AcrR family</fullName>
    </submittedName>
</protein>
<dbReference type="Gene3D" id="1.10.357.10">
    <property type="entry name" value="Tetracycline Repressor, domain 2"/>
    <property type="match status" value="1"/>
</dbReference>